<dbReference type="InterPro" id="IPR003593">
    <property type="entry name" value="AAA+_ATPase"/>
</dbReference>
<name>A0ABW3LQ00_9BACI</name>
<dbReference type="InterPro" id="IPR051782">
    <property type="entry name" value="ABC_Transporter_VariousFunc"/>
</dbReference>
<evidence type="ECO:0000259" key="4">
    <source>
        <dbReference type="PROSITE" id="PS50893"/>
    </source>
</evidence>
<keyword evidence="6" id="KW-1185">Reference proteome</keyword>
<proteinExistence type="predicted"/>
<evidence type="ECO:0000256" key="3">
    <source>
        <dbReference type="ARBA" id="ARBA00022840"/>
    </source>
</evidence>
<organism evidence="5 6">
    <name type="scientific">Virgibacillus byunsanensis</name>
    <dbReference type="NCBI Taxonomy" id="570945"/>
    <lineage>
        <taxon>Bacteria</taxon>
        <taxon>Bacillati</taxon>
        <taxon>Bacillota</taxon>
        <taxon>Bacilli</taxon>
        <taxon>Bacillales</taxon>
        <taxon>Bacillaceae</taxon>
        <taxon>Virgibacillus</taxon>
    </lineage>
</organism>
<keyword evidence="1" id="KW-0813">Transport</keyword>
<evidence type="ECO:0000256" key="1">
    <source>
        <dbReference type="ARBA" id="ARBA00022448"/>
    </source>
</evidence>
<feature type="domain" description="ABC transporter" evidence="4">
    <location>
        <begin position="2"/>
        <end position="218"/>
    </location>
</feature>
<keyword evidence="2" id="KW-0547">Nucleotide-binding</keyword>
<dbReference type="EMBL" id="JBHTKJ010000073">
    <property type="protein sequence ID" value="MFD1040500.1"/>
    <property type="molecule type" value="Genomic_DNA"/>
</dbReference>
<comment type="caution">
    <text evidence="5">The sequence shown here is derived from an EMBL/GenBank/DDBJ whole genome shotgun (WGS) entry which is preliminary data.</text>
</comment>
<evidence type="ECO:0000256" key="2">
    <source>
        <dbReference type="ARBA" id="ARBA00022741"/>
    </source>
</evidence>
<dbReference type="CDD" id="cd03230">
    <property type="entry name" value="ABC_DR_subfamily_A"/>
    <property type="match status" value="1"/>
</dbReference>
<evidence type="ECO:0000313" key="6">
    <source>
        <dbReference type="Proteomes" id="UP001597040"/>
    </source>
</evidence>
<dbReference type="InterPro" id="IPR003439">
    <property type="entry name" value="ABC_transporter-like_ATP-bd"/>
</dbReference>
<sequence>MIKIENATQMYHSNIIFEQVNFTIDRGERVAIVGRNGAGKTTLLHALVGFSRLKEGKISIDGKAVHQPAAWKGKLSYLPEKFQLYLQLSVVENVQYVADTLRIPKKEVEAVLRHTNMWDYKDKRISQVSKGMLQRVGLSVALLGKPEWVVLDEPTSGLDPFGRNDILKIMENIGTSNRSLLFTTHHMNEVNKIATHVLYLHDKKIIKLDANTFLEQFERSISS</sequence>
<accession>A0ABW3LQ00</accession>
<dbReference type="PROSITE" id="PS00211">
    <property type="entry name" value="ABC_TRANSPORTER_1"/>
    <property type="match status" value="1"/>
</dbReference>
<keyword evidence="3 5" id="KW-0067">ATP-binding</keyword>
<dbReference type="SUPFAM" id="SSF52540">
    <property type="entry name" value="P-loop containing nucleoside triphosphate hydrolases"/>
    <property type="match status" value="1"/>
</dbReference>
<dbReference type="Gene3D" id="3.40.50.300">
    <property type="entry name" value="P-loop containing nucleotide triphosphate hydrolases"/>
    <property type="match status" value="1"/>
</dbReference>
<dbReference type="InterPro" id="IPR017871">
    <property type="entry name" value="ABC_transporter-like_CS"/>
</dbReference>
<dbReference type="Pfam" id="PF00005">
    <property type="entry name" value="ABC_tran"/>
    <property type="match status" value="1"/>
</dbReference>
<dbReference type="SMART" id="SM00382">
    <property type="entry name" value="AAA"/>
    <property type="match status" value="1"/>
</dbReference>
<dbReference type="InterPro" id="IPR027417">
    <property type="entry name" value="P-loop_NTPase"/>
</dbReference>
<dbReference type="GO" id="GO:0005524">
    <property type="term" value="F:ATP binding"/>
    <property type="evidence" value="ECO:0007669"/>
    <property type="project" value="UniProtKB-KW"/>
</dbReference>
<dbReference type="RefSeq" id="WP_390364638.1">
    <property type="nucleotide sequence ID" value="NZ_JBHTKJ010000073.1"/>
</dbReference>
<dbReference type="Proteomes" id="UP001597040">
    <property type="component" value="Unassembled WGS sequence"/>
</dbReference>
<evidence type="ECO:0000313" key="5">
    <source>
        <dbReference type="EMBL" id="MFD1040500.1"/>
    </source>
</evidence>
<dbReference type="PROSITE" id="PS50893">
    <property type="entry name" value="ABC_TRANSPORTER_2"/>
    <property type="match status" value="1"/>
</dbReference>
<gene>
    <name evidence="5" type="ORF">ACFQ3N_19160</name>
</gene>
<dbReference type="PANTHER" id="PTHR42939:SF1">
    <property type="entry name" value="ABC TRANSPORTER ATP-BINDING PROTEIN ALBC-RELATED"/>
    <property type="match status" value="1"/>
</dbReference>
<dbReference type="PANTHER" id="PTHR42939">
    <property type="entry name" value="ABC TRANSPORTER ATP-BINDING PROTEIN ALBC-RELATED"/>
    <property type="match status" value="1"/>
</dbReference>
<protein>
    <submittedName>
        <fullName evidence="5">ABC transporter ATP-binding protein</fullName>
    </submittedName>
</protein>
<reference evidence="6" key="1">
    <citation type="journal article" date="2019" name="Int. J. Syst. Evol. Microbiol.">
        <title>The Global Catalogue of Microorganisms (GCM) 10K type strain sequencing project: providing services to taxonomists for standard genome sequencing and annotation.</title>
        <authorList>
            <consortium name="The Broad Institute Genomics Platform"/>
            <consortium name="The Broad Institute Genome Sequencing Center for Infectious Disease"/>
            <person name="Wu L."/>
            <person name="Ma J."/>
        </authorList>
    </citation>
    <scope>NUCLEOTIDE SEQUENCE [LARGE SCALE GENOMIC DNA]</scope>
    <source>
        <strain evidence="6">CCUG 56754</strain>
    </source>
</reference>